<accession>A0A6M5YST2</accession>
<dbReference type="Proteomes" id="UP000503447">
    <property type="component" value="Chromosome"/>
</dbReference>
<proteinExistence type="predicted"/>
<keyword evidence="2" id="KW-1185">Reference proteome</keyword>
<evidence type="ECO:0000313" key="2">
    <source>
        <dbReference type="Proteomes" id="UP000503447"/>
    </source>
</evidence>
<dbReference type="KEGG" id="ftj:FTUN_4680"/>
<reference evidence="2" key="1">
    <citation type="submission" date="2020-05" db="EMBL/GenBank/DDBJ databases">
        <title>Frigoriglobus tundricola gen. nov., sp. nov., a psychrotolerant cellulolytic planctomycete of the family Gemmataceae with two divergent copies of 16S rRNA gene.</title>
        <authorList>
            <person name="Kulichevskaya I.S."/>
            <person name="Ivanova A.A."/>
            <person name="Naumoff D.G."/>
            <person name="Beletsky A.V."/>
            <person name="Rijpstra W.I.C."/>
            <person name="Sinninghe Damste J.S."/>
            <person name="Mardanov A.V."/>
            <person name="Ravin N.V."/>
            <person name="Dedysh S.N."/>
        </authorList>
    </citation>
    <scope>NUCLEOTIDE SEQUENCE [LARGE SCALE GENOMIC DNA]</scope>
    <source>
        <strain evidence="2">PL17</strain>
    </source>
</reference>
<dbReference type="EMBL" id="CP053452">
    <property type="protein sequence ID" value="QJW97115.1"/>
    <property type="molecule type" value="Genomic_DNA"/>
</dbReference>
<dbReference type="AlphaFoldDB" id="A0A6M5YST2"/>
<gene>
    <name evidence="1" type="ORF">FTUN_4680</name>
</gene>
<sequence>MSDTADILTHCRNMNQGHVRGCWVAGLVLGTVSRYPDCWRCRMSAVIEPPRTLVESVAAMRFPAKTDAILQSLMNRNTNGQLTQSEREELEALAELSETMALVRAQALRLLGRTPT</sequence>
<protein>
    <submittedName>
        <fullName evidence="1">Uncharacterized protein</fullName>
    </submittedName>
</protein>
<name>A0A6M5YST2_9BACT</name>
<organism evidence="1 2">
    <name type="scientific">Frigoriglobus tundricola</name>
    <dbReference type="NCBI Taxonomy" id="2774151"/>
    <lineage>
        <taxon>Bacteria</taxon>
        <taxon>Pseudomonadati</taxon>
        <taxon>Planctomycetota</taxon>
        <taxon>Planctomycetia</taxon>
        <taxon>Gemmatales</taxon>
        <taxon>Gemmataceae</taxon>
        <taxon>Frigoriglobus</taxon>
    </lineage>
</organism>
<evidence type="ECO:0000313" key="1">
    <source>
        <dbReference type="EMBL" id="QJW97115.1"/>
    </source>
</evidence>